<dbReference type="Gene3D" id="3.10.20.30">
    <property type="match status" value="1"/>
</dbReference>
<keyword evidence="1" id="KW-0547">Nucleotide-binding</keyword>
<comment type="caution">
    <text evidence="3">The sequence shown here is derived from an EMBL/GenBank/DDBJ whole genome shotgun (WGS) entry which is preliminary data.</text>
</comment>
<dbReference type="InterPro" id="IPR031662">
    <property type="entry name" value="GTP-binding_2"/>
</dbReference>
<gene>
    <name evidence="3" type="ORF">CSSPJE1EN1_LOCUS28559</name>
</gene>
<dbReference type="Pfam" id="PF16897">
    <property type="entry name" value="MMR_HSR1_Xtn"/>
    <property type="match status" value="1"/>
</dbReference>
<keyword evidence="4" id="KW-1185">Reference proteome</keyword>
<dbReference type="InterPro" id="IPR004095">
    <property type="entry name" value="TGS"/>
</dbReference>
<keyword evidence="1" id="KW-0342">GTP-binding</keyword>
<dbReference type="Pfam" id="PF02824">
    <property type="entry name" value="TGS"/>
    <property type="match status" value="1"/>
</dbReference>
<evidence type="ECO:0000256" key="1">
    <source>
        <dbReference type="ARBA" id="ARBA00023134"/>
    </source>
</evidence>
<sequence>MILICDSHSCQYDLRRKLIGGVKFNSTCQLTQLGDNPQDTVTRILGSYRIHNAEVLIREDVTVDDLIDVVEGNRKMMWRYLGLIRIYTKRRGQAPDLSEPIVLSAERDGLTVEAACKAISKELIEIFNFALVWGRSTKYNPQRVGLTHMLCDEDVLQVDAYNAKILKERKRLRNIKR</sequence>
<reference evidence="3" key="1">
    <citation type="submission" date="2024-02" db="EMBL/GenBank/DDBJ databases">
        <authorList>
            <consortium name="ELIXIR-Norway"/>
            <consortium name="Elixir Norway"/>
        </authorList>
    </citation>
    <scope>NUCLEOTIDE SEQUENCE</scope>
</reference>
<name>A0ABP0VH24_9BRYO</name>
<evidence type="ECO:0000259" key="2">
    <source>
        <dbReference type="PROSITE" id="PS51880"/>
    </source>
</evidence>
<evidence type="ECO:0000313" key="3">
    <source>
        <dbReference type="EMBL" id="CAK9253181.1"/>
    </source>
</evidence>
<dbReference type="SUPFAM" id="SSF81271">
    <property type="entry name" value="TGS-like"/>
    <property type="match status" value="1"/>
</dbReference>
<protein>
    <recommendedName>
        <fullName evidence="2">TGS domain-containing protein</fullName>
    </recommendedName>
</protein>
<dbReference type="InterPro" id="IPR045001">
    <property type="entry name" value="DRG"/>
</dbReference>
<dbReference type="Proteomes" id="UP001497444">
    <property type="component" value="Unassembled WGS sequence"/>
</dbReference>
<accession>A0ABP0VH24</accession>
<dbReference type="InterPro" id="IPR012676">
    <property type="entry name" value="TGS-like"/>
</dbReference>
<dbReference type="EMBL" id="CAXAQS010000792">
    <property type="protein sequence ID" value="CAK9253181.1"/>
    <property type="molecule type" value="Genomic_DNA"/>
</dbReference>
<evidence type="ECO:0000313" key="4">
    <source>
        <dbReference type="Proteomes" id="UP001497444"/>
    </source>
</evidence>
<proteinExistence type="predicted"/>
<dbReference type="PROSITE" id="PS51880">
    <property type="entry name" value="TGS"/>
    <property type="match status" value="1"/>
</dbReference>
<organism evidence="3 4">
    <name type="scientific">Sphagnum jensenii</name>
    <dbReference type="NCBI Taxonomy" id="128206"/>
    <lineage>
        <taxon>Eukaryota</taxon>
        <taxon>Viridiplantae</taxon>
        <taxon>Streptophyta</taxon>
        <taxon>Embryophyta</taxon>
        <taxon>Bryophyta</taxon>
        <taxon>Sphagnophytina</taxon>
        <taxon>Sphagnopsida</taxon>
        <taxon>Sphagnales</taxon>
        <taxon>Sphagnaceae</taxon>
        <taxon>Sphagnum</taxon>
    </lineage>
</organism>
<dbReference type="InterPro" id="IPR012675">
    <property type="entry name" value="Beta-grasp_dom_sf"/>
</dbReference>
<feature type="domain" description="TGS" evidence="2">
    <location>
        <begin position="82"/>
        <end position="160"/>
    </location>
</feature>
<dbReference type="PANTHER" id="PTHR43127">
    <property type="entry name" value="DEVELOPMENTALLY-REGULATED GTP-BINDING PROTEIN 2"/>
    <property type="match status" value="1"/>
</dbReference>
<dbReference type="Gene3D" id="6.10.140.1070">
    <property type="match status" value="1"/>
</dbReference>